<sequence length="565" mass="64406">MHSTGFHATSVRRPSVLSRWRSSVSTASSTKEVRRAILPEDFQTPPEQPERHFIDAIGMIIPGVCDRSRCSHLRAHFVSTFRLCEPIEYTTTLADHGITYTDYSRLLSALSNFLDEITSESKQKKNKKRRSDAGSVGRDVQDAGLESKEMGGTASPGPHKGPMSDTNEQLDKAKFQAASLNKLLEDITWNLQARGVPVMICVNSFSLFAPHRISEAHIQILHVTLEQLLAAEYTPEGPSEATTRQSSMEERLSFIDLSSLVESDERVSRPKLEAQTMSAPTSRSKGSRLQHQHRQAQLRDHSKPSALWPNAIPSSKRPVMSANAERYGVDPYFRAWMRANINSRTRTNTYAKYMIEQEDDPFVNKRLEYNESASRGTLLWDVMAKGTQVWKEQSPSTVNRAKYEHNRKLECRKTIEHGSRLRLVRFGFRHAIYPPHTPEMSALGLTREAYQTIISKIDAIYTQSQLSTKRPMSYLMASLNKIRKRSTEDVLMKVSEYIRELNAAQRRIVWTIEKIPGVYDRGLARDRTEWEVSAWNGEDPLELVLQLEKWGIIEKRLDVDDEDSA</sequence>
<organism evidence="2 3">
    <name type="scientific">Neocucurbitaria cava</name>
    <dbReference type="NCBI Taxonomy" id="798079"/>
    <lineage>
        <taxon>Eukaryota</taxon>
        <taxon>Fungi</taxon>
        <taxon>Dikarya</taxon>
        <taxon>Ascomycota</taxon>
        <taxon>Pezizomycotina</taxon>
        <taxon>Dothideomycetes</taxon>
        <taxon>Pleosporomycetidae</taxon>
        <taxon>Pleosporales</taxon>
        <taxon>Pleosporineae</taxon>
        <taxon>Cucurbitariaceae</taxon>
        <taxon>Neocucurbitaria</taxon>
    </lineage>
</organism>
<protein>
    <submittedName>
        <fullName evidence="2">Uncharacterized protein</fullName>
    </submittedName>
</protein>
<dbReference type="EMBL" id="JAPEUY010000010">
    <property type="protein sequence ID" value="KAJ4368905.1"/>
    <property type="molecule type" value="Genomic_DNA"/>
</dbReference>
<reference evidence="2" key="1">
    <citation type="submission" date="2022-10" db="EMBL/GenBank/DDBJ databases">
        <title>Tapping the CABI collections for fungal endophytes: first genome assemblies for Collariella, Neodidymelliopsis, Ascochyta clinopodiicola, Didymella pomorum, Didymosphaeria variabile, Neocosmospora piperis and Neocucurbitaria cava.</title>
        <authorList>
            <person name="Hill R."/>
        </authorList>
    </citation>
    <scope>NUCLEOTIDE SEQUENCE</scope>
    <source>
        <strain evidence="2">IMI 356814</strain>
    </source>
</reference>
<accession>A0A9W8Y959</accession>
<evidence type="ECO:0000313" key="2">
    <source>
        <dbReference type="EMBL" id="KAJ4368905.1"/>
    </source>
</evidence>
<feature type="compositionally biased region" description="Polar residues" evidence="1">
    <location>
        <begin position="275"/>
        <end position="284"/>
    </location>
</feature>
<evidence type="ECO:0000256" key="1">
    <source>
        <dbReference type="SAM" id="MobiDB-lite"/>
    </source>
</evidence>
<dbReference type="Proteomes" id="UP001140560">
    <property type="component" value="Unassembled WGS sequence"/>
</dbReference>
<feature type="compositionally biased region" description="Basic and acidic residues" evidence="1">
    <location>
        <begin position="139"/>
        <end position="149"/>
    </location>
</feature>
<keyword evidence="3" id="KW-1185">Reference proteome</keyword>
<feature type="region of interest" description="Disordered" evidence="1">
    <location>
        <begin position="266"/>
        <end position="313"/>
    </location>
</feature>
<gene>
    <name evidence="2" type="ORF">N0V83_005987</name>
</gene>
<comment type="caution">
    <text evidence="2">The sequence shown here is derived from an EMBL/GenBank/DDBJ whole genome shotgun (WGS) entry which is preliminary data.</text>
</comment>
<feature type="compositionally biased region" description="Basic residues" evidence="1">
    <location>
        <begin position="285"/>
        <end position="296"/>
    </location>
</feature>
<proteinExistence type="predicted"/>
<name>A0A9W8Y959_9PLEO</name>
<dbReference type="OrthoDB" id="3785702at2759"/>
<feature type="region of interest" description="Disordered" evidence="1">
    <location>
        <begin position="119"/>
        <end position="167"/>
    </location>
</feature>
<evidence type="ECO:0000313" key="3">
    <source>
        <dbReference type="Proteomes" id="UP001140560"/>
    </source>
</evidence>
<dbReference type="AlphaFoldDB" id="A0A9W8Y959"/>